<dbReference type="SUPFAM" id="SSF53335">
    <property type="entry name" value="S-adenosyl-L-methionine-dependent methyltransferases"/>
    <property type="match status" value="1"/>
</dbReference>
<proteinExistence type="predicted"/>
<name>A6LT92_CLOB8</name>
<dbReference type="KEGG" id="cbe:Cbei_1393"/>
<protein>
    <recommendedName>
        <fullName evidence="3">Class I SAM-dependent methyltransferase</fullName>
    </recommendedName>
</protein>
<dbReference type="Proteomes" id="UP000000565">
    <property type="component" value="Chromosome"/>
</dbReference>
<accession>A6LT92</accession>
<organism evidence="1 2">
    <name type="scientific">Clostridium beijerinckii (strain ATCC 51743 / NCIMB 8052)</name>
    <name type="common">Clostridium acetobutylicum</name>
    <dbReference type="NCBI Taxonomy" id="290402"/>
    <lineage>
        <taxon>Bacteria</taxon>
        <taxon>Bacillati</taxon>
        <taxon>Bacillota</taxon>
        <taxon>Clostridia</taxon>
        <taxon>Eubacteriales</taxon>
        <taxon>Clostridiaceae</taxon>
        <taxon>Clostridium</taxon>
    </lineage>
</organism>
<reference evidence="1 2" key="1">
    <citation type="submission" date="2007-06" db="EMBL/GenBank/DDBJ databases">
        <title>Complete sequence of Clostridium beijerinckii NCIMB 8052.</title>
        <authorList>
            <consortium name="US DOE Joint Genome Institute"/>
            <person name="Copeland A."/>
            <person name="Lucas S."/>
            <person name="Lapidus A."/>
            <person name="Barry K."/>
            <person name="Detter J.C."/>
            <person name="Glavina del Rio T."/>
            <person name="Hammon N."/>
            <person name="Israni S."/>
            <person name="Dalin E."/>
            <person name="Tice H."/>
            <person name="Pitluck S."/>
            <person name="Sims D."/>
            <person name="Brettin T."/>
            <person name="Bruce D."/>
            <person name="Tapia R."/>
            <person name="Brainard J."/>
            <person name="Schmutz J."/>
            <person name="Larimer F."/>
            <person name="Land M."/>
            <person name="Hauser L."/>
            <person name="Kyrpides N."/>
            <person name="Mikhailova N."/>
            <person name="Bennet G."/>
            <person name="Cann I."/>
            <person name="Chen J.-S."/>
            <person name="Contreras A.L."/>
            <person name="Jones D."/>
            <person name="Kashket E."/>
            <person name="Mitchell W."/>
            <person name="Stoddard S."/>
            <person name="Schwarz W."/>
            <person name="Qureshi N."/>
            <person name="Young M."/>
            <person name="Shi Z."/>
            <person name="Ezeji T."/>
            <person name="White B."/>
            <person name="Blaschek H."/>
            <person name="Richardson P."/>
        </authorList>
    </citation>
    <scope>NUCLEOTIDE SEQUENCE [LARGE SCALE GENOMIC DNA]</scope>
    <source>
        <strain evidence="2">ATCC 51743 / NCIMB 8052</strain>
    </source>
</reference>
<dbReference type="eggNOG" id="ENOG5033ZXT">
    <property type="taxonomic scope" value="Bacteria"/>
</dbReference>
<evidence type="ECO:0008006" key="3">
    <source>
        <dbReference type="Google" id="ProtNLM"/>
    </source>
</evidence>
<dbReference type="Gene3D" id="3.40.50.150">
    <property type="entry name" value="Vaccinia Virus protein VP39"/>
    <property type="match status" value="1"/>
</dbReference>
<gene>
    <name evidence="1" type="ordered locus">Cbei_1393</name>
</gene>
<sequence>MSNNGGDVMGKTLVINLEDVIFQGDILDVGEKNLGIIYNISKEAKDEISLDYVSSDSKVDLKDRKYDACTFFFELNKIWTSLEKERLIREISSYIKESGEIFIWDINKERGKIFNNKIKVILQNEKVKEFTFKNLNILLNSNIEEIKKILEKYFEIEETKAWEDVFFIRGKKLKTKAEVEENINYEGINYSD</sequence>
<reference evidence="1 2" key="3">
    <citation type="journal article" date="2012" name="BMC Genomics">
        <title>Genome-wide dynamic transcriptional profiling in clostridium beijerinckii NCIMB 8052 using single-nucleotide resolution RNA-Seq.</title>
        <authorList>
            <person name="Wang Y."/>
            <person name="Li X."/>
            <person name="Mao Y."/>
            <person name="Blaschek H.P."/>
        </authorList>
    </citation>
    <scope>NUCLEOTIDE SEQUENCE [LARGE SCALE GENOMIC DNA]</scope>
    <source>
        <strain evidence="2">ATCC 51743 / NCIMB 8052</strain>
    </source>
</reference>
<evidence type="ECO:0000313" key="1">
    <source>
        <dbReference type="EMBL" id="ABR33572.1"/>
    </source>
</evidence>
<dbReference type="EMBL" id="CP000721">
    <property type="protein sequence ID" value="ABR33572.1"/>
    <property type="molecule type" value="Genomic_DNA"/>
</dbReference>
<dbReference type="AlphaFoldDB" id="A6LT92"/>
<reference evidence="1 2" key="2">
    <citation type="journal article" date="2011" name="BMC Genomics">
        <title>Single-nucleotide resolution analysis of the transcriptome structure of Clostridium beijerinckii NCIMB 8052 using RNA-Seq.</title>
        <authorList>
            <person name="Wang Y."/>
            <person name="Li X."/>
            <person name="Mao Y."/>
            <person name="Blaschek H.P."/>
        </authorList>
    </citation>
    <scope>NUCLEOTIDE SEQUENCE [LARGE SCALE GENOMIC DNA]</scope>
    <source>
        <strain evidence="2">ATCC 51743 / NCIMB 8052</strain>
    </source>
</reference>
<evidence type="ECO:0000313" key="2">
    <source>
        <dbReference type="Proteomes" id="UP000000565"/>
    </source>
</evidence>
<dbReference type="HOGENOM" id="CLU_114444_0_0_9"/>
<dbReference type="InterPro" id="IPR029063">
    <property type="entry name" value="SAM-dependent_MTases_sf"/>
</dbReference>